<dbReference type="EMBL" id="JARQWQ010000023">
    <property type="protein sequence ID" value="KAK2564345.1"/>
    <property type="molecule type" value="Genomic_DNA"/>
</dbReference>
<proteinExistence type="inferred from homology"/>
<dbReference type="Pfam" id="PF03024">
    <property type="entry name" value="Folate_rec"/>
    <property type="match status" value="1"/>
</dbReference>
<accession>A0AAD9QND1</accession>
<dbReference type="PANTHER" id="PTHR10517:SF28">
    <property type="entry name" value="COILIN"/>
    <property type="match status" value="1"/>
</dbReference>
<reference evidence="6" key="2">
    <citation type="journal article" date="2023" name="Science">
        <title>Genomic signatures of disease resistance in endangered staghorn corals.</title>
        <authorList>
            <person name="Vollmer S.V."/>
            <person name="Selwyn J.D."/>
            <person name="Despard B.A."/>
            <person name="Roesel C.L."/>
        </authorList>
    </citation>
    <scope>NUCLEOTIDE SEQUENCE</scope>
    <source>
        <strain evidence="6">K2</strain>
    </source>
</reference>
<organism evidence="6 7">
    <name type="scientific">Acropora cervicornis</name>
    <name type="common">Staghorn coral</name>
    <dbReference type="NCBI Taxonomy" id="6130"/>
    <lineage>
        <taxon>Eukaryota</taxon>
        <taxon>Metazoa</taxon>
        <taxon>Cnidaria</taxon>
        <taxon>Anthozoa</taxon>
        <taxon>Hexacorallia</taxon>
        <taxon>Scleractinia</taxon>
        <taxon>Astrocoeniina</taxon>
        <taxon>Acroporidae</taxon>
        <taxon>Acropora</taxon>
    </lineage>
</organism>
<name>A0AAD9QND1_ACRCE</name>
<evidence type="ECO:0000256" key="3">
    <source>
        <dbReference type="ARBA" id="ARBA00023157"/>
    </source>
</evidence>
<dbReference type="GO" id="GO:0009897">
    <property type="term" value="C:external side of plasma membrane"/>
    <property type="evidence" value="ECO:0007669"/>
    <property type="project" value="TreeGrafter"/>
</dbReference>
<keyword evidence="3" id="KW-1015">Disulfide bond</keyword>
<evidence type="ECO:0000259" key="5">
    <source>
        <dbReference type="Pfam" id="PF03024"/>
    </source>
</evidence>
<protein>
    <recommendedName>
        <fullName evidence="5">Folate receptor-like domain-containing protein</fullName>
    </recommendedName>
</protein>
<evidence type="ECO:0000256" key="1">
    <source>
        <dbReference type="ARBA" id="ARBA00007932"/>
    </source>
</evidence>
<keyword evidence="2" id="KW-0732">Signal</keyword>
<evidence type="ECO:0000313" key="6">
    <source>
        <dbReference type="EMBL" id="KAK2564345.1"/>
    </source>
</evidence>
<dbReference type="InterPro" id="IPR018143">
    <property type="entry name" value="Folate_rcpt-like"/>
</dbReference>
<reference evidence="6" key="1">
    <citation type="journal article" date="2023" name="G3 (Bethesda)">
        <title>Whole genome assembly and annotation of the endangered Caribbean coral Acropora cervicornis.</title>
        <authorList>
            <person name="Selwyn J.D."/>
            <person name="Vollmer S.V."/>
        </authorList>
    </citation>
    <scope>NUCLEOTIDE SEQUENCE</scope>
    <source>
        <strain evidence="6">K2</strain>
    </source>
</reference>
<dbReference type="Proteomes" id="UP001249851">
    <property type="component" value="Unassembled WGS sequence"/>
</dbReference>
<comment type="similarity">
    <text evidence="1">Belongs to the folate receptor family.</text>
</comment>
<keyword evidence="4" id="KW-1133">Transmembrane helix</keyword>
<evidence type="ECO:0000256" key="4">
    <source>
        <dbReference type="SAM" id="Phobius"/>
    </source>
</evidence>
<gene>
    <name evidence="6" type="ORF">P5673_012610</name>
</gene>
<evidence type="ECO:0000256" key="2">
    <source>
        <dbReference type="ARBA" id="ARBA00022729"/>
    </source>
</evidence>
<feature type="domain" description="Folate receptor-like" evidence="5">
    <location>
        <begin position="9"/>
        <end position="134"/>
    </location>
</feature>
<dbReference type="GO" id="GO:0038023">
    <property type="term" value="F:signaling receptor activity"/>
    <property type="evidence" value="ECO:0007669"/>
    <property type="project" value="TreeGrafter"/>
</dbReference>
<dbReference type="AlphaFoldDB" id="A0AAD9QND1"/>
<feature type="transmembrane region" description="Helical" evidence="4">
    <location>
        <begin position="147"/>
        <end position="167"/>
    </location>
</feature>
<dbReference type="InterPro" id="IPR004269">
    <property type="entry name" value="Folate_rcpt"/>
</dbReference>
<keyword evidence="4" id="KW-0812">Transmembrane</keyword>
<evidence type="ECO:0000313" key="7">
    <source>
        <dbReference type="Proteomes" id="UP001249851"/>
    </source>
</evidence>
<sequence>MSKEPLQYCPYFNNRGPSRQDNLRNCSWYKDNSCCYDEEIEFAFRQLTPLSGASQDCIRYLNYLYCYICAPNQNTFFKEFTLTVCEEFCDLVYGACEGAQLKGRKIGNIYKNGKEFCRGRRFETDVQANGKCFTHESKKVNSSSQRIVVTSACLIVGLFTLYLHCLLF</sequence>
<dbReference type="PANTHER" id="PTHR10517">
    <property type="entry name" value="FOLATE RECEPTOR"/>
    <property type="match status" value="1"/>
</dbReference>
<keyword evidence="4" id="KW-0472">Membrane</keyword>
<comment type="caution">
    <text evidence="6">The sequence shown here is derived from an EMBL/GenBank/DDBJ whole genome shotgun (WGS) entry which is preliminary data.</text>
</comment>
<keyword evidence="7" id="KW-1185">Reference proteome</keyword>